<reference evidence="4 6" key="1">
    <citation type="submission" date="2019-11" db="EMBL/GenBank/DDBJ databases">
        <title>Eggerthellaceae novel genus isolated from the rectal contents of marmort.</title>
        <authorList>
            <person name="Zhang G."/>
        </authorList>
    </citation>
    <scope>NUCLEOTIDE SEQUENCE [LARGE SCALE GENOMIC DNA]</scope>
    <source>
        <strain evidence="4">Zg-886</strain>
        <strain evidence="6">zg-886</strain>
    </source>
</reference>
<evidence type="ECO:0000313" key="4">
    <source>
        <dbReference type="EMBL" id="NHM13729.1"/>
    </source>
</evidence>
<evidence type="ECO:0000313" key="7">
    <source>
        <dbReference type="Proteomes" id="UP000671910"/>
    </source>
</evidence>
<name>A0A9E6MRM7_9ACTN</name>
<dbReference type="InterPro" id="IPR001647">
    <property type="entry name" value="HTH_TetR"/>
</dbReference>
<dbReference type="Pfam" id="PF00440">
    <property type="entry name" value="TetR_N"/>
    <property type="match status" value="1"/>
</dbReference>
<dbReference type="AlphaFoldDB" id="A0A9E6MRM7"/>
<evidence type="ECO:0000259" key="3">
    <source>
        <dbReference type="PROSITE" id="PS50977"/>
    </source>
</evidence>
<dbReference type="Proteomes" id="UP000636394">
    <property type="component" value="Unassembled WGS sequence"/>
</dbReference>
<dbReference type="RefSeq" id="WP_166338767.1">
    <property type="nucleotide sequence ID" value="NZ_CP072829.1"/>
</dbReference>
<dbReference type="PANTHER" id="PTHR43479">
    <property type="entry name" value="ACREF/ENVCD OPERON REPRESSOR-RELATED"/>
    <property type="match status" value="1"/>
</dbReference>
<dbReference type="GO" id="GO:0003677">
    <property type="term" value="F:DNA binding"/>
    <property type="evidence" value="ECO:0007669"/>
    <property type="project" value="UniProtKB-UniRule"/>
</dbReference>
<dbReference type="KEGG" id="ebz:J7S26_04110"/>
<dbReference type="SUPFAM" id="SSF46689">
    <property type="entry name" value="Homeodomain-like"/>
    <property type="match status" value="1"/>
</dbReference>
<dbReference type="Gene3D" id="1.10.357.10">
    <property type="entry name" value="Tetracycline Repressor, domain 2"/>
    <property type="match status" value="1"/>
</dbReference>
<dbReference type="Proteomes" id="UP000671910">
    <property type="component" value="Chromosome"/>
</dbReference>
<dbReference type="PRINTS" id="PR00455">
    <property type="entry name" value="HTHTETR"/>
</dbReference>
<accession>A0A9E6MRM7</accession>
<proteinExistence type="predicted"/>
<dbReference type="InterPro" id="IPR050624">
    <property type="entry name" value="HTH-type_Tx_Regulator"/>
</dbReference>
<protein>
    <submittedName>
        <fullName evidence="4">TetR family transcriptional regulator</fullName>
    </submittedName>
    <submittedName>
        <fullName evidence="5">TetR/AcrR family transcriptional regulator</fullName>
    </submittedName>
</protein>
<evidence type="ECO:0000256" key="1">
    <source>
        <dbReference type="ARBA" id="ARBA00023125"/>
    </source>
</evidence>
<dbReference type="Pfam" id="PF21303">
    <property type="entry name" value="TetR_C_39"/>
    <property type="match status" value="1"/>
</dbReference>
<feature type="DNA-binding region" description="H-T-H motif" evidence="2">
    <location>
        <begin position="24"/>
        <end position="43"/>
    </location>
</feature>
<reference evidence="5" key="2">
    <citation type="submission" date="2021-04" db="EMBL/GenBank/DDBJ databases">
        <title>Novel species in family Eggerthellaceae.</title>
        <authorList>
            <person name="Zhang G."/>
        </authorList>
    </citation>
    <scope>NUCLEOTIDE SEQUENCE</scope>
    <source>
        <strain evidence="5">Zg-886</strain>
    </source>
</reference>
<sequence>MDKKEQILNALRELFKEGKAGTASVSDIAKKAGIAKGGMYYYFRSKEEVLDALVSQEYADIIKACNELVEQSDGNATHKLALLLHSYRNSYVDPSLDEYLHMPQNAAIHQKSLAQILSALSQVVSQIIEQGIEEGTFICEYPQEYAEIILSVFTFLLDPGIFPWTKEQRAAKMKALADMLEKGLCAPKDSFQFLYMPD</sequence>
<keyword evidence="6" id="KW-1185">Reference proteome</keyword>
<evidence type="ECO:0000313" key="5">
    <source>
        <dbReference type="EMBL" id="QTU85097.1"/>
    </source>
</evidence>
<dbReference type="PROSITE" id="PS50977">
    <property type="entry name" value="HTH_TETR_2"/>
    <property type="match status" value="1"/>
</dbReference>
<dbReference type="PANTHER" id="PTHR43479:SF11">
    <property type="entry name" value="ACREF_ENVCD OPERON REPRESSOR-RELATED"/>
    <property type="match status" value="1"/>
</dbReference>
<dbReference type="InterPro" id="IPR049149">
    <property type="entry name" value="TetR/AcrR_C"/>
</dbReference>
<organism evidence="5 7">
    <name type="scientific">Xiamenia xianingshaonis</name>
    <dbReference type="NCBI Taxonomy" id="2682776"/>
    <lineage>
        <taxon>Bacteria</taxon>
        <taxon>Bacillati</taxon>
        <taxon>Actinomycetota</taxon>
        <taxon>Coriobacteriia</taxon>
        <taxon>Eggerthellales</taxon>
        <taxon>Eggerthellaceae</taxon>
        <taxon>Xiamenia</taxon>
    </lineage>
</organism>
<dbReference type="SUPFAM" id="SSF48498">
    <property type="entry name" value="Tetracyclin repressor-like, C-terminal domain"/>
    <property type="match status" value="1"/>
</dbReference>
<gene>
    <name evidence="4" type="ORF">GMI68_02890</name>
    <name evidence="5" type="ORF">J7S26_04110</name>
</gene>
<evidence type="ECO:0000313" key="6">
    <source>
        <dbReference type="Proteomes" id="UP000636394"/>
    </source>
</evidence>
<evidence type="ECO:0000256" key="2">
    <source>
        <dbReference type="PROSITE-ProRule" id="PRU00335"/>
    </source>
</evidence>
<feature type="domain" description="HTH tetR-type" evidence="3">
    <location>
        <begin position="1"/>
        <end position="61"/>
    </location>
</feature>
<keyword evidence="1 2" id="KW-0238">DNA-binding</keyword>
<dbReference type="InterPro" id="IPR036271">
    <property type="entry name" value="Tet_transcr_reg_TetR-rel_C_sf"/>
</dbReference>
<dbReference type="EMBL" id="CP072829">
    <property type="protein sequence ID" value="QTU85097.1"/>
    <property type="molecule type" value="Genomic_DNA"/>
</dbReference>
<dbReference type="EMBL" id="WPCR01000003">
    <property type="protein sequence ID" value="NHM13729.1"/>
    <property type="molecule type" value="Genomic_DNA"/>
</dbReference>
<dbReference type="InterPro" id="IPR009057">
    <property type="entry name" value="Homeodomain-like_sf"/>
</dbReference>